<feature type="region of interest" description="Disordered" evidence="1">
    <location>
        <begin position="54"/>
        <end position="78"/>
    </location>
</feature>
<dbReference type="EMBL" id="CP133762">
    <property type="protein sequence ID" value="WMX49151.1"/>
    <property type="molecule type" value="Genomic_DNA"/>
</dbReference>
<keyword evidence="4" id="KW-1185">Reference proteome</keyword>
<evidence type="ECO:0000313" key="3">
    <source>
        <dbReference type="EMBL" id="WMX49151.1"/>
    </source>
</evidence>
<keyword evidence="2" id="KW-1133">Transmembrane helix</keyword>
<protein>
    <submittedName>
        <fullName evidence="3">Uncharacterized protein</fullName>
    </submittedName>
</protein>
<evidence type="ECO:0000256" key="1">
    <source>
        <dbReference type="SAM" id="MobiDB-lite"/>
    </source>
</evidence>
<feature type="transmembrane region" description="Helical" evidence="2">
    <location>
        <begin position="26"/>
        <end position="45"/>
    </location>
</feature>
<dbReference type="RefSeq" id="WP_309550326.1">
    <property type="nucleotide sequence ID" value="NZ_CP133762.1"/>
</dbReference>
<evidence type="ECO:0000256" key="2">
    <source>
        <dbReference type="SAM" id="Phobius"/>
    </source>
</evidence>
<sequence>MPDIATTVATPLLAAAAEPQGLGGPLRIVLVVSILGGALLAWFLLRGYANGGEDPAAAAKDRRTAPARTENDPGDANA</sequence>
<organism evidence="3 4">
    <name type="scientific">Streptomyces roseicoloratus</name>
    <dbReference type="NCBI Taxonomy" id="2508722"/>
    <lineage>
        <taxon>Bacteria</taxon>
        <taxon>Bacillati</taxon>
        <taxon>Actinomycetota</taxon>
        <taxon>Actinomycetes</taxon>
        <taxon>Kitasatosporales</taxon>
        <taxon>Streptomycetaceae</taxon>
        <taxon>Streptomyces</taxon>
    </lineage>
</organism>
<reference evidence="3 4" key="1">
    <citation type="submission" date="2023-09" db="EMBL/GenBank/DDBJ databases">
        <title>Complete genome of Streptomyces roseicoloratus T14.</title>
        <authorList>
            <person name="Bashizi T."/>
            <person name="Kim M.-J."/>
            <person name="Lee G."/>
            <person name="Tagele S.B."/>
            <person name="Shin J.-H."/>
        </authorList>
    </citation>
    <scope>NUCLEOTIDE SEQUENCE [LARGE SCALE GENOMIC DNA]</scope>
    <source>
        <strain evidence="3 4">T14</strain>
    </source>
</reference>
<dbReference type="Proteomes" id="UP001250858">
    <property type="component" value="Chromosome"/>
</dbReference>
<name>A0ABY9S3Y3_9ACTN</name>
<proteinExistence type="predicted"/>
<keyword evidence="2" id="KW-0812">Transmembrane</keyword>
<evidence type="ECO:0000313" key="4">
    <source>
        <dbReference type="Proteomes" id="UP001250858"/>
    </source>
</evidence>
<accession>A0ABY9S3Y3</accession>
<gene>
    <name evidence="3" type="ORF">RGF97_23070</name>
</gene>
<keyword evidence="2" id="KW-0472">Membrane</keyword>